<reference evidence="3" key="2">
    <citation type="journal article" date="2019" name="Genome Biol. Evol.">
        <title>Day and night: Metabolic profiles and evolutionary relationships of six axenic non-marine cyanobacteria.</title>
        <authorList>
            <person name="Will S.E."/>
            <person name="Henke P."/>
            <person name="Boedeker C."/>
            <person name="Huang S."/>
            <person name="Brinkmann H."/>
            <person name="Rohde M."/>
            <person name="Jarek M."/>
            <person name="Friedl T."/>
            <person name="Seufert S."/>
            <person name="Schumacher M."/>
            <person name="Overmann J."/>
            <person name="Neumann-Schaal M."/>
            <person name="Petersen J."/>
        </authorList>
    </citation>
    <scope>NUCLEOTIDE SEQUENCE [LARGE SCALE GENOMIC DNA]</scope>
    <source>
        <strain evidence="3">PCC 7102</strain>
    </source>
</reference>
<dbReference type="PANTHER" id="PTHR46268">
    <property type="entry name" value="STRESS RESPONSE PROTEIN NHAX"/>
    <property type="match status" value="1"/>
</dbReference>
<sequence length="176" mass="19715">MIYKKILVALDKSSQTCIVFEEALGMAQKYGSQLMFFHCINSNKLNEPFLSVGTIGDVDMYGALHKQYQQNLLHEIQQVDIWLESCCQQANIKKIPAQFKHGFGEAGKQICSLAESWGADLIILGRRGHRGITEILLGSVSSYVLHHAPASVLVVQEQIFTKHKKFVMTTSTQAEM</sequence>
<evidence type="ECO:0000256" key="1">
    <source>
        <dbReference type="ARBA" id="ARBA00008791"/>
    </source>
</evidence>
<dbReference type="RefSeq" id="WP_127084559.1">
    <property type="nucleotide sequence ID" value="NZ_RSCL01000018.1"/>
</dbReference>
<evidence type="ECO:0000313" key="3">
    <source>
        <dbReference type="EMBL" id="RUT01734.1"/>
    </source>
</evidence>
<reference evidence="3" key="1">
    <citation type="submission" date="2018-12" db="EMBL/GenBank/DDBJ databases">
        <authorList>
            <person name="Will S."/>
            <person name="Neumann-Schaal M."/>
            <person name="Henke P."/>
        </authorList>
    </citation>
    <scope>NUCLEOTIDE SEQUENCE</scope>
    <source>
        <strain evidence="3">PCC 7102</strain>
    </source>
</reference>
<keyword evidence="4" id="KW-1185">Reference proteome</keyword>
<dbReference type="OrthoDB" id="516822at2"/>
<dbReference type="InterPro" id="IPR006015">
    <property type="entry name" value="Universal_stress_UspA"/>
</dbReference>
<protein>
    <recommendedName>
        <fullName evidence="2">UspA domain-containing protein</fullName>
    </recommendedName>
</protein>
<dbReference type="Proteomes" id="UP000271624">
    <property type="component" value="Unassembled WGS sequence"/>
</dbReference>
<comment type="similarity">
    <text evidence="1">Belongs to the universal stress protein A family.</text>
</comment>
<dbReference type="InterPro" id="IPR006016">
    <property type="entry name" value="UspA"/>
</dbReference>
<dbReference type="CDD" id="cd00293">
    <property type="entry name" value="USP-like"/>
    <property type="match status" value="1"/>
</dbReference>
<organism evidence="3 4">
    <name type="scientific">Dulcicalothrix desertica PCC 7102</name>
    <dbReference type="NCBI Taxonomy" id="232991"/>
    <lineage>
        <taxon>Bacteria</taxon>
        <taxon>Bacillati</taxon>
        <taxon>Cyanobacteriota</taxon>
        <taxon>Cyanophyceae</taxon>
        <taxon>Nostocales</taxon>
        <taxon>Calotrichaceae</taxon>
        <taxon>Dulcicalothrix</taxon>
    </lineage>
</organism>
<dbReference type="Pfam" id="PF00582">
    <property type="entry name" value="Usp"/>
    <property type="match status" value="1"/>
</dbReference>
<feature type="domain" description="UspA" evidence="2">
    <location>
        <begin position="3"/>
        <end position="155"/>
    </location>
</feature>
<dbReference type="Gene3D" id="3.40.50.620">
    <property type="entry name" value="HUPs"/>
    <property type="match status" value="1"/>
</dbReference>
<proteinExistence type="inferred from homology"/>
<dbReference type="PRINTS" id="PR01438">
    <property type="entry name" value="UNVRSLSTRESS"/>
</dbReference>
<dbReference type="PANTHER" id="PTHR46268:SF8">
    <property type="entry name" value="UNIVERSAL STRESS PROTEIN SLL1388"/>
    <property type="match status" value="1"/>
</dbReference>
<comment type="caution">
    <text evidence="3">The sequence shown here is derived from an EMBL/GenBank/DDBJ whole genome shotgun (WGS) entry which is preliminary data.</text>
</comment>
<dbReference type="EMBL" id="RSCL01000018">
    <property type="protein sequence ID" value="RUT01734.1"/>
    <property type="molecule type" value="Genomic_DNA"/>
</dbReference>
<dbReference type="InterPro" id="IPR014729">
    <property type="entry name" value="Rossmann-like_a/b/a_fold"/>
</dbReference>
<dbReference type="AlphaFoldDB" id="A0A3S1CE54"/>
<gene>
    <name evidence="3" type="ORF">DSM106972_063570</name>
</gene>
<evidence type="ECO:0000259" key="2">
    <source>
        <dbReference type="Pfam" id="PF00582"/>
    </source>
</evidence>
<name>A0A3S1CE54_9CYAN</name>
<evidence type="ECO:0000313" key="4">
    <source>
        <dbReference type="Proteomes" id="UP000271624"/>
    </source>
</evidence>
<accession>A0A3S1CE54</accession>
<dbReference type="SUPFAM" id="SSF52402">
    <property type="entry name" value="Adenine nucleotide alpha hydrolases-like"/>
    <property type="match status" value="1"/>
</dbReference>